<dbReference type="PANTHER" id="PTHR32322:SF18">
    <property type="entry name" value="S-ADENOSYLMETHIONINE_S-ADENOSYLHOMOCYSTEINE TRANSPORTER"/>
    <property type="match status" value="1"/>
</dbReference>
<feature type="transmembrane region" description="Helical" evidence="7">
    <location>
        <begin position="277"/>
        <end position="298"/>
    </location>
</feature>
<evidence type="ECO:0000256" key="5">
    <source>
        <dbReference type="ARBA" id="ARBA00022989"/>
    </source>
</evidence>
<dbReference type="GO" id="GO:0005886">
    <property type="term" value="C:plasma membrane"/>
    <property type="evidence" value="ECO:0007669"/>
    <property type="project" value="UniProtKB-SubCell"/>
</dbReference>
<evidence type="ECO:0000256" key="1">
    <source>
        <dbReference type="ARBA" id="ARBA00004651"/>
    </source>
</evidence>
<keyword evidence="3" id="KW-1003">Cell membrane</keyword>
<evidence type="ECO:0000259" key="8">
    <source>
        <dbReference type="Pfam" id="PF00892"/>
    </source>
</evidence>
<comment type="subcellular location">
    <subcellularLocation>
        <location evidence="1">Cell membrane</location>
        <topology evidence="1">Multi-pass membrane protein</topology>
    </subcellularLocation>
</comment>
<evidence type="ECO:0000256" key="6">
    <source>
        <dbReference type="ARBA" id="ARBA00023136"/>
    </source>
</evidence>
<feature type="transmembrane region" description="Helical" evidence="7">
    <location>
        <begin position="221"/>
        <end position="240"/>
    </location>
</feature>
<comment type="caution">
    <text evidence="9">The sequence shown here is derived from an EMBL/GenBank/DDBJ whole genome shotgun (WGS) entry which is preliminary data.</text>
</comment>
<evidence type="ECO:0000256" key="2">
    <source>
        <dbReference type="ARBA" id="ARBA00007362"/>
    </source>
</evidence>
<evidence type="ECO:0000313" key="10">
    <source>
        <dbReference type="Proteomes" id="UP000288024"/>
    </source>
</evidence>
<dbReference type="SUPFAM" id="SSF103481">
    <property type="entry name" value="Multidrug resistance efflux transporter EmrE"/>
    <property type="match status" value="2"/>
</dbReference>
<evidence type="ECO:0000313" key="9">
    <source>
        <dbReference type="EMBL" id="RVT62752.1"/>
    </source>
</evidence>
<evidence type="ECO:0000256" key="4">
    <source>
        <dbReference type="ARBA" id="ARBA00022692"/>
    </source>
</evidence>
<reference evidence="9 10" key="1">
    <citation type="submission" date="2019-01" db="EMBL/GenBank/DDBJ databases">
        <title>Bacillus sp. M5HDSG1-1, whole genome shotgun sequence.</title>
        <authorList>
            <person name="Tuo L."/>
        </authorList>
    </citation>
    <scope>NUCLEOTIDE SEQUENCE [LARGE SCALE GENOMIC DNA]</scope>
    <source>
        <strain evidence="9 10">M5HDSG1-1</strain>
    </source>
</reference>
<dbReference type="InterPro" id="IPR000620">
    <property type="entry name" value="EamA_dom"/>
</dbReference>
<keyword evidence="6 7" id="KW-0472">Membrane</keyword>
<organism evidence="9 10">
    <name type="scientific">Niallia taxi</name>
    <dbReference type="NCBI Taxonomy" id="2499688"/>
    <lineage>
        <taxon>Bacteria</taxon>
        <taxon>Bacillati</taxon>
        <taxon>Bacillota</taxon>
        <taxon>Bacilli</taxon>
        <taxon>Bacillales</taxon>
        <taxon>Bacillaceae</taxon>
        <taxon>Niallia</taxon>
    </lineage>
</organism>
<sequence length="310" mass="33998">MIEKQKAYIAATIYAFIIGLSFMFVKITLTAATPLDTLAHRFTTAWLVATMLLVIRKEAIKITKKDVLRISLLAILYPTCFFAFQVFGLVHTSSSEAGIMQATIPIFTLIFASIILKETSTNSQKIAIGLSVAGVIFIMLMNSSGSTNTSYLGTGLILISAITSSLYNVFARKLTQRYSIFTITYFMTLFGFIAFNGIALTNHLLDGTVRQFVKPFQHGDFVLAILYLGILSSLGSSYLSNYALSKIAASKMSVFSNVATLITILAGVIFLKEEFHLYHLAGAIIIVIGVIGTNYFGVKGKVKEKKERVI</sequence>
<feature type="transmembrane region" description="Helical" evidence="7">
    <location>
        <begin position="7"/>
        <end position="32"/>
    </location>
</feature>
<protein>
    <submittedName>
        <fullName evidence="9">DMT family transporter</fullName>
    </submittedName>
</protein>
<dbReference type="Proteomes" id="UP000288024">
    <property type="component" value="Unassembled WGS sequence"/>
</dbReference>
<proteinExistence type="inferred from homology"/>
<comment type="similarity">
    <text evidence="2">Belongs to the EamA transporter family.</text>
</comment>
<feature type="transmembrane region" description="Helical" evidence="7">
    <location>
        <begin position="38"/>
        <end position="55"/>
    </location>
</feature>
<dbReference type="RefSeq" id="WP_127738704.1">
    <property type="nucleotide sequence ID" value="NZ_RZTZ01000004.1"/>
</dbReference>
<feature type="domain" description="EamA" evidence="8">
    <location>
        <begin position="6"/>
        <end position="139"/>
    </location>
</feature>
<dbReference type="EMBL" id="RZTZ01000004">
    <property type="protein sequence ID" value="RVT62752.1"/>
    <property type="molecule type" value="Genomic_DNA"/>
</dbReference>
<dbReference type="InterPro" id="IPR050638">
    <property type="entry name" value="AA-Vitamin_Transporters"/>
</dbReference>
<feature type="transmembrane region" description="Helical" evidence="7">
    <location>
        <begin position="178"/>
        <end position="201"/>
    </location>
</feature>
<dbReference type="AlphaFoldDB" id="A0A437KBC8"/>
<gene>
    <name evidence="9" type="ORF">EM808_13415</name>
</gene>
<name>A0A437KBC8_9BACI</name>
<dbReference type="Gene3D" id="1.10.3730.20">
    <property type="match status" value="1"/>
</dbReference>
<evidence type="ECO:0000256" key="3">
    <source>
        <dbReference type="ARBA" id="ARBA00022475"/>
    </source>
</evidence>
<dbReference type="InterPro" id="IPR037185">
    <property type="entry name" value="EmrE-like"/>
</dbReference>
<feature type="transmembrane region" description="Helical" evidence="7">
    <location>
        <begin position="99"/>
        <end position="116"/>
    </location>
</feature>
<evidence type="ECO:0000256" key="7">
    <source>
        <dbReference type="SAM" id="Phobius"/>
    </source>
</evidence>
<dbReference type="Pfam" id="PF00892">
    <property type="entry name" value="EamA"/>
    <property type="match status" value="2"/>
</dbReference>
<feature type="transmembrane region" description="Helical" evidence="7">
    <location>
        <begin position="67"/>
        <end position="87"/>
    </location>
</feature>
<keyword evidence="10" id="KW-1185">Reference proteome</keyword>
<feature type="transmembrane region" description="Helical" evidence="7">
    <location>
        <begin position="252"/>
        <end position="271"/>
    </location>
</feature>
<keyword evidence="4 7" id="KW-0812">Transmembrane</keyword>
<accession>A0A437KBC8</accession>
<dbReference type="PANTHER" id="PTHR32322">
    <property type="entry name" value="INNER MEMBRANE TRANSPORTER"/>
    <property type="match status" value="1"/>
</dbReference>
<feature type="transmembrane region" description="Helical" evidence="7">
    <location>
        <begin position="128"/>
        <end position="145"/>
    </location>
</feature>
<keyword evidence="5 7" id="KW-1133">Transmembrane helix</keyword>
<feature type="transmembrane region" description="Helical" evidence="7">
    <location>
        <begin position="151"/>
        <end position="171"/>
    </location>
</feature>
<feature type="domain" description="EamA" evidence="8">
    <location>
        <begin position="153"/>
        <end position="294"/>
    </location>
</feature>